<dbReference type="RefSeq" id="WP_078788152.1">
    <property type="nucleotide sequence ID" value="NZ_FMTO01000023.1"/>
</dbReference>
<dbReference type="InterPro" id="IPR052021">
    <property type="entry name" value="Type-I_RS_S_subunit"/>
</dbReference>
<organism evidence="7 8">
    <name type="scientific">Eubacterium ruminantium</name>
    <dbReference type="NCBI Taxonomy" id="42322"/>
    <lineage>
        <taxon>Bacteria</taxon>
        <taxon>Bacillati</taxon>
        <taxon>Bacillota</taxon>
        <taxon>Clostridia</taxon>
        <taxon>Eubacteriales</taxon>
        <taxon>Eubacteriaceae</taxon>
        <taxon>Eubacterium</taxon>
    </lineage>
</organism>
<evidence type="ECO:0000256" key="4">
    <source>
        <dbReference type="SAM" id="Coils"/>
    </source>
</evidence>
<evidence type="ECO:0000256" key="2">
    <source>
        <dbReference type="ARBA" id="ARBA00022747"/>
    </source>
</evidence>
<evidence type="ECO:0000313" key="8">
    <source>
        <dbReference type="Proteomes" id="UP000189857"/>
    </source>
</evidence>
<reference evidence="7 8" key="1">
    <citation type="submission" date="2017-02" db="EMBL/GenBank/DDBJ databases">
        <authorList>
            <person name="Peterson S.W."/>
        </authorList>
    </citation>
    <scope>NUCLEOTIDE SEQUENCE [LARGE SCALE GENOMIC DNA]</scope>
    <source>
        <strain evidence="7 8">ATCC 17233</strain>
    </source>
</reference>
<dbReference type="EMBL" id="FUXA01000019">
    <property type="protein sequence ID" value="SKA01822.1"/>
    <property type="molecule type" value="Genomic_DNA"/>
</dbReference>
<dbReference type="GO" id="GO:0003677">
    <property type="term" value="F:DNA binding"/>
    <property type="evidence" value="ECO:0007669"/>
    <property type="project" value="UniProtKB-KW"/>
</dbReference>
<keyword evidence="3" id="KW-0238">DNA-binding</keyword>
<dbReference type="Gene3D" id="3.90.220.20">
    <property type="entry name" value="DNA methylase specificity domains"/>
    <property type="match status" value="1"/>
</dbReference>
<evidence type="ECO:0000256" key="1">
    <source>
        <dbReference type="ARBA" id="ARBA00010923"/>
    </source>
</evidence>
<feature type="region of interest" description="Disordered" evidence="5">
    <location>
        <begin position="184"/>
        <end position="206"/>
    </location>
</feature>
<sequence length="206" mass="23998">MKQSTYDVLSITQQGLKVKDISSNEGQMAMDYSGYQFVNPGEFAMSHMDLITGYVDLSDKFGVTSPDYRVFTLEDTDNCYPEFYLRVFQVAYKRRIFYKFGKGAANQGRWRLPQRAFYNFSIQIPPIEEQKAIEQECKRLEKNVDEMIDALKKEIDLMQELRTKIIADVVTGQIDVRNVVIPEYSRDEDTDSDEIEDDEEIEESED</sequence>
<protein>
    <submittedName>
        <fullName evidence="7">Type I restriction modification DNA specificity domain-containing protein</fullName>
    </submittedName>
</protein>
<dbReference type="SUPFAM" id="SSF116734">
    <property type="entry name" value="DNA methylase specificity domain"/>
    <property type="match status" value="1"/>
</dbReference>
<dbReference type="InterPro" id="IPR000055">
    <property type="entry name" value="Restrct_endonuc_typeI_TRD"/>
</dbReference>
<dbReference type="Proteomes" id="UP000189857">
    <property type="component" value="Unassembled WGS sequence"/>
</dbReference>
<feature type="compositionally biased region" description="Acidic residues" evidence="5">
    <location>
        <begin position="186"/>
        <end position="206"/>
    </location>
</feature>
<dbReference type="PANTHER" id="PTHR30408:SF12">
    <property type="entry name" value="TYPE I RESTRICTION ENZYME MJAVIII SPECIFICITY SUBUNIT"/>
    <property type="match status" value="1"/>
</dbReference>
<proteinExistence type="inferred from homology"/>
<keyword evidence="8" id="KW-1185">Reference proteome</keyword>
<name>A0A1T4QDL4_9FIRM</name>
<dbReference type="Pfam" id="PF01420">
    <property type="entry name" value="Methylase_S"/>
    <property type="match status" value="1"/>
</dbReference>
<dbReference type="GO" id="GO:0009307">
    <property type="term" value="P:DNA restriction-modification system"/>
    <property type="evidence" value="ECO:0007669"/>
    <property type="project" value="UniProtKB-KW"/>
</dbReference>
<dbReference type="InterPro" id="IPR044946">
    <property type="entry name" value="Restrct_endonuc_typeI_TRD_sf"/>
</dbReference>
<dbReference type="PANTHER" id="PTHR30408">
    <property type="entry name" value="TYPE-1 RESTRICTION ENZYME ECOKI SPECIFICITY PROTEIN"/>
    <property type="match status" value="1"/>
</dbReference>
<keyword evidence="2" id="KW-0680">Restriction system</keyword>
<accession>A0A1T4QDL4</accession>
<evidence type="ECO:0000259" key="6">
    <source>
        <dbReference type="Pfam" id="PF01420"/>
    </source>
</evidence>
<dbReference type="AlphaFoldDB" id="A0A1T4QDL4"/>
<dbReference type="OrthoDB" id="9795776at2"/>
<keyword evidence="4" id="KW-0175">Coiled coil</keyword>
<evidence type="ECO:0000256" key="3">
    <source>
        <dbReference type="ARBA" id="ARBA00023125"/>
    </source>
</evidence>
<evidence type="ECO:0000313" key="7">
    <source>
        <dbReference type="EMBL" id="SKA01822.1"/>
    </source>
</evidence>
<gene>
    <name evidence="7" type="ORF">SAMN02745110_02361</name>
</gene>
<comment type="similarity">
    <text evidence="1">Belongs to the type-I restriction system S methylase family.</text>
</comment>
<feature type="coiled-coil region" evidence="4">
    <location>
        <begin position="130"/>
        <end position="164"/>
    </location>
</feature>
<feature type="domain" description="Type I restriction modification DNA specificity" evidence="6">
    <location>
        <begin position="37"/>
        <end position="155"/>
    </location>
</feature>
<evidence type="ECO:0000256" key="5">
    <source>
        <dbReference type="SAM" id="MobiDB-lite"/>
    </source>
</evidence>
<dbReference type="Gene3D" id="1.10.287.1120">
    <property type="entry name" value="Bipartite methylase S protein"/>
    <property type="match status" value="1"/>
</dbReference>